<protein>
    <recommendedName>
        <fullName evidence="4">Arabinosidase</fullName>
    </recommendedName>
</protein>
<dbReference type="Proteomes" id="UP001562354">
    <property type="component" value="Unassembled WGS sequence"/>
</dbReference>
<comment type="caution">
    <text evidence="2">The sequence shown here is derived from an EMBL/GenBank/DDBJ whole genome shotgun (WGS) entry which is preliminary data.</text>
</comment>
<feature type="chain" id="PRO_5045516913" description="Arabinosidase" evidence="1">
    <location>
        <begin position="23"/>
        <end position="356"/>
    </location>
</feature>
<accession>A0ABR3PI81</accession>
<evidence type="ECO:0000256" key="1">
    <source>
        <dbReference type="SAM" id="SignalP"/>
    </source>
</evidence>
<keyword evidence="1" id="KW-0732">Signal</keyword>
<dbReference type="InterPro" id="IPR023296">
    <property type="entry name" value="Glyco_hydro_beta-prop_sf"/>
</dbReference>
<proteinExistence type="predicted"/>
<dbReference type="Gene3D" id="2.115.10.20">
    <property type="entry name" value="Glycosyl hydrolase domain, family 43"/>
    <property type="match status" value="1"/>
</dbReference>
<dbReference type="EMBL" id="JBFMKM010000005">
    <property type="protein sequence ID" value="KAL1305767.1"/>
    <property type="molecule type" value="Genomic_DNA"/>
</dbReference>
<evidence type="ECO:0008006" key="4">
    <source>
        <dbReference type="Google" id="ProtNLM"/>
    </source>
</evidence>
<dbReference type="PANTHER" id="PTHR43301">
    <property type="entry name" value="ARABINAN ENDO-1,5-ALPHA-L-ARABINOSIDASE"/>
    <property type="match status" value="1"/>
</dbReference>
<gene>
    <name evidence="2" type="ORF">AAFC00_003938</name>
</gene>
<feature type="signal peptide" evidence="1">
    <location>
        <begin position="1"/>
        <end position="22"/>
    </location>
</feature>
<dbReference type="InterPro" id="IPR050727">
    <property type="entry name" value="GH43_arabinanases"/>
</dbReference>
<organism evidence="2 3">
    <name type="scientific">Neodothiora populina</name>
    <dbReference type="NCBI Taxonomy" id="2781224"/>
    <lineage>
        <taxon>Eukaryota</taxon>
        <taxon>Fungi</taxon>
        <taxon>Dikarya</taxon>
        <taxon>Ascomycota</taxon>
        <taxon>Pezizomycotina</taxon>
        <taxon>Dothideomycetes</taxon>
        <taxon>Dothideomycetidae</taxon>
        <taxon>Dothideales</taxon>
        <taxon>Dothioraceae</taxon>
        <taxon>Neodothiora</taxon>
    </lineage>
</organism>
<dbReference type="CDD" id="cd08983">
    <property type="entry name" value="GH43_Bt3655-like"/>
    <property type="match status" value="1"/>
</dbReference>
<dbReference type="PANTHER" id="PTHR43301:SF8">
    <property type="entry name" value="ARABINOSIDASE-RELATED"/>
    <property type="match status" value="1"/>
</dbReference>
<evidence type="ECO:0000313" key="2">
    <source>
        <dbReference type="EMBL" id="KAL1305767.1"/>
    </source>
</evidence>
<evidence type="ECO:0000313" key="3">
    <source>
        <dbReference type="Proteomes" id="UP001562354"/>
    </source>
</evidence>
<dbReference type="SUPFAM" id="SSF75005">
    <property type="entry name" value="Arabinanase/levansucrase/invertase"/>
    <property type="match status" value="1"/>
</dbReference>
<dbReference type="RefSeq" id="XP_069202040.1">
    <property type="nucleotide sequence ID" value="XM_069347764.1"/>
</dbReference>
<reference evidence="2 3" key="1">
    <citation type="submission" date="2024-07" db="EMBL/GenBank/DDBJ databases">
        <title>Draft sequence of the Neodothiora populina.</title>
        <authorList>
            <person name="Drown D.D."/>
            <person name="Schuette U.S."/>
            <person name="Buechlein A.B."/>
            <person name="Rusch D.R."/>
            <person name="Winton L.W."/>
            <person name="Adams G.A."/>
        </authorList>
    </citation>
    <scope>NUCLEOTIDE SEQUENCE [LARGE SCALE GENOMIC DNA]</scope>
    <source>
        <strain evidence="2 3">CPC 39397</strain>
    </source>
</reference>
<keyword evidence="3" id="KW-1185">Reference proteome</keyword>
<name>A0ABR3PI81_9PEZI</name>
<sequence length="356" mass="38461">MRGLTNIIALLSLTGLVSTVTAAPTEYQSLDFEQLNARADSSLVGYLGTFFLGDEPSVYFYLSNGNNALSFRALNGGKPILVPSGGTGGVRDPSLITGGGDESGSKWYIIGTDLDIAKSKTTWDASQRNGSLSIYIWESTDLVNWSAERLVKVENDDAGMVWAPDAIWDPAENAYLVHWASKFYAADDVDHSGPPTNIVIRYAYTIDFVSFSSPATLIDTGSSSIIDLNILPLESGSTNSYARFIKNETATNVYMEISTTGLNVGANDAWTRPGGPDAIIRSGVEGPAAYLDNMEDGLAHLLLDYFSDDGYRPFENADPATSDVWTDSDRSNFPSNLRHGSVLGVDQGRYDALNQL</sequence>
<dbReference type="GeneID" id="95977638"/>